<keyword evidence="9" id="KW-0998">Cell outer membrane</keyword>
<comment type="similarity">
    <text evidence="2">Belongs to the TonB-dependent receptor family.</text>
</comment>
<feature type="domain" description="TonB-dependent receptor-like beta-barrel" evidence="10">
    <location>
        <begin position="317"/>
        <end position="667"/>
    </location>
</feature>
<dbReference type="GO" id="GO:0015344">
    <property type="term" value="F:siderophore uptake transmembrane transporter activity"/>
    <property type="evidence" value="ECO:0007669"/>
    <property type="project" value="TreeGrafter"/>
</dbReference>
<dbReference type="Gene3D" id="2.40.170.20">
    <property type="entry name" value="TonB-dependent receptor, beta-barrel domain"/>
    <property type="match status" value="1"/>
</dbReference>
<evidence type="ECO:0000256" key="7">
    <source>
        <dbReference type="ARBA" id="ARBA00023136"/>
    </source>
</evidence>
<keyword evidence="12" id="KW-1185">Reference proteome</keyword>
<evidence type="ECO:0000313" key="12">
    <source>
        <dbReference type="Proteomes" id="UP000285575"/>
    </source>
</evidence>
<name>A0A437RAV5_9BURK</name>
<dbReference type="InterPro" id="IPR039426">
    <property type="entry name" value="TonB-dep_rcpt-like"/>
</dbReference>
<keyword evidence="5" id="KW-0812">Transmembrane</keyword>
<protein>
    <submittedName>
        <fullName evidence="11">TonB-dependent receptor</fullName>
    </submittedName>
</protein>
<evidence type="ECO:0000256" key="8">
    <source>
        <dbReference type="ARBA" id="ARBA00023170"/>
    </source>
</evidence>
<dbReference type="PANTHER" id="PTHR32552">
    <property type="entry name" value="FERRICHROME IRON RECEPTOR-RELATED"/>
    <property type="match status" value="1"/>
</dbReference>
<dbReference type="InterPro" id="IPR000531">
    <property type="entry name" value="Beta-barrel_TonB"/>
</dbReference>
<keyword evidence="4" id="KW-1134">Transmembrane beta strand</keyword>
<evidence type="ECO:0000256" key="1">
    <source>
        <dbReference type="ARBA" id="ARBA00004571"/>
    </source>
</evidence>
<gene>
    <name evidence="11" type="ORF">EOE66_19595</name>
</gene>
<dbReference type="Gene3D" id="2.170.130.10">
    <property type="entry name" value="TonB-dependent receptor, plug domain"/>
    <property type="match status" value="1"/>
</dbReference>
<dbReference type="InterPro" id="IPR037066">
    <property type="entry name" value="Plug_dom_sf"/>
</dbReference>
<dbReference type="Pfam" id="PF00593">
    <property type="entry name" value="TonB_dep_Rec_b-barrel"/>
    <property type="match status" value="1"/>
</dbReference>
<comment type="caution">
    <text evidence="11">The sequence shown here is derived from an EMBL/GenBank/DDBJ whole genome shotgun (WGS) entry which is preliminary data.</text>
</comment>
<sequence length="703" mass="74864">MSLICMAAMSAQAQVAQAPVGKSDPQQPSAQRVVVQADRVPGGLLSPRNGRLEPADSTVSLLEVEALTAPGNSSLAAVLAAVPSVGENFAAVGYYENFTIRGFTLDMGSAFRVNGMVVPGEWQFPLEGTAALQVAAGVAGSSGGLVGAGGSLNQITPRGGAPLRARLESDAQAGTLLAVDGGRSHAVWSWRTTASHARLRPPFPGADGHRSFIGMALDAAPHDGVRLFLDLALQRRSQPVVPGFQLLGGSTPPDLSVRGVNLNAQPWSRPFTNNGHLAMLRIEGGGPGGMRWEAGLSRAQARIDDNLATPFGCNTPPFEFFCSNGDYVLYDYHASETRTTSHARFSAVKPFSAAGIQHELQAGLERIDRKVLQRDVYNATSYDAAGLALSGNIYRPDSVLARPVAPGADRPPSNSSQSALTLGYAATLGPWRSVLGLRWTEIDAPGTLPDERRLLPRWTLSWQPGPSMRVFASVARGLAFGSEAPATAANAGEVLAPRVTRQVEAGWKSRVGDAWQYGLTAFQTERPWEFVEPVGSSWAGRGAWVQRGRQRHEGVEAAFAWTFEASARLEGRFAYINAKGRGSELIAWDGRQLQNIPRTALHLRLARQLNSLPGLSYNAALTARSSKPANADGSVWVSGYSVIDLGLSWKLPSSGPSISLDVGVRNVADRRYWRDSGQAYSADLLFPGAARALSVALKVGGYE</sequence>
<dbReference type="PANTHER" id="PTHR32552:SF83">
    <property type="entry name" value="BLR3904 PROTEIN"/>
    <property type="match status" value="1"/>
</dbReference>
<proteinExistence type="inferred from homology"/>
<keyword evidence="7" id="KW-0472">Membrane</keyword>
<organism evidence="11 12">
    <name type="scientific">Rubrivivax rivuli</name>
    <dbReference type="NCBI Taxonomy" id="1862385"/>
    <lineage>
        <taxon>Bacteria</taxon>
        <taxon>Pseudomonadati</taxon>
        <taxon>Pseudomonadota</taxon>
        <taxon>Betaproteobacteria</taxon>
        <taxon>Burkholderiales</taxon>
        <taxon>Sphaerotilaceae</taxon>
        <taxon>Rubrivivax</taxon>
    </lineage>
</organism>
<dbReference type="SUPFAM" id="SSF56935">
    <property type="entry name" value="Porins"/>
    <property type="match status" value="1"/>
</dbReference>
<keyword evidence="8 11" id="KW-0675">Receptor</keyword>
<evidence type="ECO:0000256" key="6">
    <source>
        <dbReference type="ARBA" id="ARBA00023077"/>
    </source>
</evidence>
<dbReference type="InterPro" id="IPR036942">
    <property type="entry name" value="Beta-barrel_TonB_sf"/>
</dbReference>
<accession>A0A437RAV5</accession>
<dbReference type="GO" id="GO:0009279">
    <property type="term" value="C:cell outer membrane"/>
    <property type="evidence" value="ECO:0007669"/>
    <property type="project" value="UniProtKB-SubCell"/>
</dbReference>
<evidence type="ECO:0000256" key="5">
    <source>
        <dbReference type="ARBA" id="ARBA00022692"/>
    </source>
</evidence>
<keyword evidence="3" id="KW-0813">Transport</keyword>
<keyword evidence="6" id="KW-0798">TonB box</keyword>
<comment type="subcellular location">
    <subcellularLocation>
        <location evidence="1">Cell outer membrane</location>
        <topology evidence="1">Multi-pass membrane protein</topology>
    </subcellularLocation>
</comment>
<evidence type="ECO:0000256" key="2">
    <source>
        <dbReference type="ARBA" id="ARBA00009810"/>
    </source>
</evidence>
<evidence type="ECO:0000256" key="3">
    <source>
        <dbReference type="ARBA" id="ARBA00022448"/>
    </source>
</evidence>
<reference evidence="11 12" key="1">
    <citation type="submission" date="2019-01" db="EMBL/GenBank/DDBJ databases">
        <authorList>
            <person name="Chen W.-M."/>
        </authorList>
    </citation>
    <scope>NUCLEOTIDE SEQUENCE [LARGE SCALE GENOMIC DNA]</scope>
    <source>
        <strain evidence="11 12">KYPY4</strain>
    </source>
</reference>
<dbReference type="AlphaFoldDB" id="A0A437RAV5"/>
<evidence type="ECO:0000259" key="10">
    <source>
        <dbReference type="Pfam" id="PF00593"/>
    </source>
</evidence>
<evidence type="ECO:0000256" key="9">
    <source>
        <dbReference type="ARBA" id="ARBA00023237"/>
    </source>
</evidence>
<dbReference type="Proteomes" id="UP000285575">
    <property type="component" value="Unassembled WGS sequence"/>
</dbReference>
<evidence type="ECO:0000256" key="4">
    <source>
        <dbReference type="ARBA" id="ARBA00022452"/>
    </source>
</evidence>
<evidence type="ECO:0000313" key="11">
    <source>
        <dbReference type="EMBL" id="RVU43865.1"/>
    </source>
</evidence>
<dbReference type="EMBL" id="SACR01000006">
    <property type="protein sequence ID" value="RVU43865.1"/>
    <property type="molecule type" value="Genomic_DNA"/>
</dbReference>